<reference evidence="2 3" key="1">
    <citation type="submission" date="2017-11" db="EMBL/GenBank/DDBJ databases">
        <title>Streptomyces carmine sp. nov., a novel actinomycete isolated from Sophora alopecuroides in Xinjiang, China.</title>
        <authorList>
            <person name="Wang Y."/>
            <person name="Luo X."/>
            <person name="Wan C."/>
            <person name="Zhang L."/>
        </authorList>
    </citation>
    <scope>NUCLEOTIDE SEQUENCE [LARGE SCALE GENOMIC DNA]</scope>
    <source>
        <strain evidence="2 3">TRM SA0054</strain>
    </source>
</reference>
<feature type="compositionally biased region" description="Low complexity" evidence="1">
    <location>
        <begin position="116"/>
        <end position="138"/>
    </location>
</feature>
<sequence length="302" mass="31853">MDSSTDTRTGPEHTEPYWDEDAAHWVTGVPAPPPFRLRQWRLPDRVWPLPPDHARKVAAVAAAAVLATGGGVGWALWDGDDGTERTPGADTAPVDGGVPEDGFPLSSPSPTPPGPSSDSADSAGSFSDAFPSEPAGSPEGPPEGMRRVRDEAGFTLDVPEGWERSENEQGVFYTSPDGASLLQVFSLTEVGQTPREALEVAEEGVSANPGYELIRLAETGPDAAELEYAYDSEEAGGRRRVIDRAFEAADGVQYAVLVAGPADDWPTYRRLHRDVLAAFCPGDLCPAGPADPTDADPFGGTG</sequence>
<organism evidence="2 3">
    <name type="scientific">Streptomyces carminius</name>
    <dbReference type="NCBI Taxonomy" id="2665496"/>
    <lineage>
        <taxon>Bacteria</taxon>
        <taxon>Bacillati</taxon>
        <taxon>Actinomycetota</taxon>
        <taxon>Actinomycetes</taxon>
        <taxon>Kitasatosporales</taxon>
        <taxon>Streptomycetaceae</taxon>
        <taxon>Streptomyces</taxon>
    </lineage>
</organism>
<evidence type="ECO:0000256" key="1">
    <source>
        <dbReference type="SAM" id="MobiDB-lite"/>
    </source>
</evidence>
<name>A0A2M8LS75_9ACTN</name>
<dbReference type="EMBL" id="PGGW01000068">
    <property type="protein sequence ID" value="PJE94797.1"/>
    <property type="molecule type" value="Genomic_DNA"/>
</dbReference>
<protein>
    <recommendedName>
        <fullName evidence="4">Serine/arginine repetitive matrix protein 2</fullName>
    </recommendedName>
</protein>
<dbReference type="Proteomes" id="UP000230407">
    <property type="component" value="Unassembled WGS sequence"/>
</dbReference>
<accession>A0A2M8LS75</accession>
<feature type="region of interest" description="Disordered" evidence="1">
    <location>
        <begin position="77"/>
        <end position="147"/>
    </location>
</feature>
<evidence type="ECO:0000313" key="2">
    <source>
        <dbReference type="EMBL" id="PJE94797.1"/>
    </source>
</evidence>
<feature type="region of interest" description="Disordered" evidence="1">
    <location>
        <begin position="1"/>
        <end position="21"/>
    </location>
</feature>
<evidence type="ECO:0008006" key="4">
    <source>
        <dbReference type="Google" id="ProtNLM"/>
    </source>
</evidence>
<evidence type="ECO:0000313" key="3">
    <source>
        <dbReference type="Proteomes" id="UP000230407"/>
    </source>
</evidence>
<gene>
    <name evidence="2" type="ORF">CUT44_26980</name>
</gene>
<comment type="caution">
    <text evidence="2">The sequence shown here is derived from an EMBL/GenBank/DDBJ whole genome shotgun (WGS) entry which is preliminary data.</text>
</comment>
<proteinExistence type="predicted"/>
<dbReference type="Gene3D" id="3.40.1000.10">
    <property type="entry name" value="Mog1/PsbP, alpha/beta/alpha sandwich"/>
    <property type="match status" value="1"/>
</dbReference>
<keyword evidence="3" id="KW-1185">Reference proteome</keyword>
<dbReference type="AlphaFoldDB" id="A0A2M8LS75"/>
<dbReference type="RefSeq" id="WP_100204577.1">
    <property type="nucleotide sequence ID" value="NZ_PGGW01000068.1"/>
</dbReference>